<evidence type="ECO:0000256" key="1">
    <source>
        <dbReference type="SAM" id="Phobius"/>
    </source>
</evidence>
<name>A0A1J4JU07_9EUKA</name>
<sequence>MLNLTFTALSINHMMRNSPMFALTSKVNFHLQSSHFSHFSSPIIYTISQPRTSIRFDKLLITNPLTSLANCKTLTSTPSENNIYSGCVTATDTTFTFQDTVYYELTGANFTVTNCIFTDISGVEVLFELENTFIDFQNSTVSNCPMTFMNAENPTIGSKFVNTTFYNDNVIFKATEGGISFTRCSFNRTVVTRRTDGTFNYIDLDSCLDVSFTDCTFTDIQESIEQNVSAIYASNTISLKIDNCNFNTIAPVTTMEKSYVMVLNSCFRASSDKAITGIANQIVLGGTNNFEKTCPYVLPTATMTSEKRAYAITTVVVFSLFFAALFITLIALVFCKAEEEKVEYGKLHEDGIPEDNTDSQDRSD</sequence>
<dbReference type="RefSeq" id="XP_068353869.1">
    <property type="nucleotide sequence ID" value="XM_068508510.1"/>
</dbReference>
<evidence type="ECO:0008006" key="4">
    <source>
        <dbReference type="Google" id="ProtNLM"/>
    </source>
</evidence>
<dbReference type="AlphaFoldDB" id="A0A1J4JU07"/>
<comment type="caution">
    <text evidence="2">The sequence shown here is derived from an EMBL/GenBank/DDBJ whole genome shotgun (WGS) entry which is preliminary data.</text>
</comment>
<proteinExistence type="predicted"/>
<accession>A0A1J4JU07</accession>
<gene>
    <name evidence="2" type="ORF">TRFO_32457</name>
</gene>
<dbReference type="VEuPathDB" id="TrichDB:TRFO_32457"/>
<evidence type="ECO:0000313" key="3">
    <source>
        <dbReference type="Proteomes" id="UP000179807"/>
    </source>
</evidence>
<protein>
    <recommendedName>
        <fullName evidence="4">Right handed beta helix domain-containing protein</fullName>
    </recommendedName>
</protein>
<dbReference type="GeneID" id="94843214"/>
<keyword evidence="1" id="KW-0472">Membrane</keyword>
<keyword evidence="3" id="KW-1185">Reference proteome</keyword>
<keyword evidence="1" id="KW-1133">Transmembrane helix</keyword>
<evidence type="ECO:0000313" key="2">
    <source>
        <dbReference type="EMBL" id="OHT00733.1"/>
    </source>
</evidence>
<reference evidence="2" key="1">
    <citation type="submission" date="2016-10" db="EMBL/GenBank/DDBJ databases">
        <authorList>
            <person name="Benchimol M."/>
            <person name="Almeida L.G."/>
            <person name="Vasconcelos A.T."/>
            <person name="Perreira-Neves A."/>
            <person name="Rosa I.A."/>
            <person name="Tasca T."/>
            <person name="Bogo M.R."/>
            <person name="de Souza W."/>
        </authorList>
    </citation>
    <scope>NUCLEOTIDE SEQUENCE [LARGE SCALE GENOMIC DNA]</scope>
    <source>
        <strain evidence="2">K</strain>
    </source>
</reference>
<keyword evidence="1" id="KW-0812">Transmembrane</keyword>
<feature type="transmembrane region" description="Helical" evidence="1">
    <location>
        <begin position="309"/>
        <end position="334"/>
    </location>
</feature>
<organism evidence="2 3">
    <name type="scientific">Tritrichomonas foetus</name>
    <dbReference type="NCBI Taxonomy" id="1144522"/>
    <lineage>
        <taxon>Eukaryota</taxon>
        <taxon>Metamonada</taxon>
        <taxon>Parabasalia</taxon>
        <taxon>Tritrichomonadida</taxon>
        <taxon>Tritrichomonadidae</taxon>
        <taxon>Tritrichomonas</taxon>
    </lineage>
</organism>
<dbReference type="EMBL" id="MLAK01000940">
    <property type="protein sequence ID" value="OHT00733.1"/>
    <property type="molecule type" value="Genomic_DNA"/>
</dbReference>
<dbReference type="Proteomes" id="UP000179807">
    <property type="component" value="Unassembled WGS sequence"/>
</dbReference>